<sequence>MICSSSASLADSLASRTAFRLALAVLSISGSYCKELDE</sequence>
<dbReference type="EMBL" id="LXQA010711156">
    <property type="protein sequence ID" value="MCI67186.1"/>
    <property type="molecule type" value="Genomic_DNA"/>
</dbReference>
<accession>A0A392U468</accession>
<comment type="caution">
    <text evidence="1">The sequence shown here is derived from an EMBL/GenBank/DDBJ whole genome shotgun (WGS) entry which is preliminary data.</text>
</comment>
<keyword evidence="2" id="KW-1185">Reference proteome</keyword>
<organism evidence="1 2">
    <name type="scientific">Trifolium medium</name>
    <dbReference type="NCBI Taxonomy" id="97028"/>
    <lineage>
        <taxon>Eukaryota</taxon>
        <taxon>Viridiplantae</taxon>
        <taxon>Streptophyta</taxon>
        <taxon>Embryophyta</taxon>
        <taxon>Tracheophyta</taxon>
        <taxon>Spermatophyta</taxon>
        <taxon>Magnoliopsida</taxon>
        <taxon>eudicotyledons</taxon>
        <taxon>Gunneridae</taxon>
        <taxon>Pentapetalae</taxon>
        <taxon>rosids</taxon>
        <taxon>fabids</taxon>
        <taxon>Fabales</taxon>
        <taxon>Fabaceae</taxon>
        <taxon>Papilionoideae</taxon>
        <taxon>50 kb inversion clade</taxon>
        <taxon>NPAAA clade</taxon>
        <taxon>Hologalegina</taxon>
        <taxon>IRL clade</taxon>
        <taxon>Trifolieae</taxon>
        <taxon>Trifolium</taxon>
    </lineage>
</organism>
<name>A0A392U468_9FABA</name>
<reference evidence="1 2" key="1">
    <citation type="journal article" date="2018" name="Front. Plant Sci.">
        <title>Red Clover (Trifolium pratense) and Zigzag Clover (T. medium) - A Picture of Genomic Similarities and Differences.</title>
        <authorList>
            <person name="Dluhosova J."/>
            <person name="Istvanek J."/>
            <person name="Nedelnik J."/>
            <person name="Repkova J."/>
        </authorList>
    </citation>
    <scope>NUCLEOTIDE SEQUENCE [LARGE SCALE GENOMIC DNA]</scope>
    <source>
        <strain evidence="2">cv. 10/8</strain>
        <tissue evidence="1">Leaf</tissue>
    </source>
</reference>
<dbReference type="AlphaFoldDB" id="A0A392U468"/>
<evidence type="ECO:0000313" key="2">
    <source>
        <dbReference type="Proteomes" id="UP000265520"/>
    </source>
</evidence>
<dbReference type="Proteomes" id="UP000265520">
    <property type="component" value="Unassembled WGS sequence"/>
</dbReference>
<protein>
    <submittedName>
        <fullName evidence="1">Uncharacterized protein</fullName>
    </submittedName>
</protein>
<proteinExistence type="predicted"/>
<feature type="non-terminal residue" evidence="1">
    <location>
        <position position="38"/>
    </location>
</feature>
<evidence type="ECO:0000313" key="1">
    <source>
        <dbReference type="EMBL" id="MCI67186.1"/>
    </source>
</evidence>